<dbReference type="InterPro" id="IPR006295">
    <property type="entry name" value="DNA_primase_DnaG"/>
</dbReference>
<evidence type="ECO:0000256" key="3">
    <source>
        <dbReference type="ARBA" id="ARBA00022679"/>
    </source>
</evidence>
<dbReference type="Gene3D" id="3.90.580.10">
    <property type="entry name" value="Zinc finger, CHC2-type domain"/>
    <property type="match status" value="1"/>
</dbReference>
<dbReference type="SUPFAM" id="SSF57783">
    <property type="entry name" value="Zinc beta-ribbon"/>
    <property type="match status" value="1"/>
</dbReference>
<keyword evidence="17" id="KW-1185">Reference proteome</keyword>
<comment type="caution">
    <text evidence="16">The sequence shown here is derived from an EMBL/GenBank/DDBJ whole genome shotgun (WGS) entry which is preliminary data.</text>
</comment>
<dbReference type="AlphaFoldDB" id="A0A7W5Z466"/>
<dbReference type="InterPro" id="IPR034151">
    <property type="entry name" value="TOPRIM_DnaG_bac"/>
</dbReference>
<evidence type="ECO:0000256" key="10">
    <source>
        <dbReference type="ARBA" id="ARBA00023125"/>
    </source>
</evidence>
<dbReference type="InterPro" id="IPR019475">
    <property type="entry name" value="DNA_primase_DnaB-bd"/>
</dbReference>
<evidence type="ECO:0000256" key="13">
    <source>
        <dbReference type="PIRNR" id="PIRNR002811"/>
    </source>
</evidence>
<dbReference type="GO" id="GO:0006269">
    <property type="term" value="P:DNA replication, synthesis of primer"/>
    <property type="evidence" value="ECO:0007669"/>
    <property type="project" value="UniProtKB-UniRule"/>
</dbReference>
<dbReference type="Gene3D" id="3.40.1360.10">
    <property type="match status" value="1"/>
</dbReference>
<evidence type="ECO:0000313" key="16">
    <source>
        <dbReference type="EMBL" id="MBB3809432.1"/>
    </source>
</evidence>
<dbReference type="GO" id="GO:0008270">
    <property type="term" value="F:zinc ion binding"/>
    <property type="evidence" value="ECO:0007669"/>
    <property type="project" value="UniProtKB-KW"/>
</dbReference>
<evidence type="ECO:0000256" key="12">
    <source>
        <dbReference type="HAMAP-Rule" id="MF_00974"/>
    </source>
</evidence>
<comment type="function">
    <text evidence="12 13">RNA polymerase that catalyzes the synthesis of short RNA molecules used as primers for DNA polymerase during DNA replication.</text>
</comment>
<dbReference type="NCBIfam" id="TIGR01391">
    <property type="entry name" value="dnaG"/>
    <property type="match status" value="1"/>
</dbReference>
<keyword evidence="8 13" id="KW-0862">Zinc</keyword>
<keyword evidence="1 12" id="KW-0240">DNA-directed RNA polymerase</keyword>
<feature type="region of interest" description="Disordered" evidence="14">
    <location>
        <begin position="425"/>
        <end position="481"/>
    </location>
</feature>
<keyword evidence="3 12" id="KW-0808">Transferase</keyword>
<dbReference type="GO" id="GO:1990077">
    <property type="term" value="C:primosome complex"/>
    <property type="evidence" value="ECO:0007669"/>
    <property type="project" value="UniProtKB-KW"/>
</dbReference>
<dbReference type="InterPro" id="IPR030846">
    <property type="entry name" value="DnaG_bac"/>
</dbReference>
<dbReference type="Pfam" id="PF10410">
    <property type="entry name" value="DnaB_bind"/>
    <property type="match status" value="1"/>
</dbReference>
<gene>
    <name evidence="12" type="primary">dnaG</name>
    <name evidence="16" type="ORF">FHS81_001514</name>
</gene>
<dbReference type="CDD" id="cd03364">
    <property type="entry name" value="TOPRIM_DnaG_primases"/>
    <property type="match status" value="1"/>
</dbReference>
<keyword evidence="9" id="KW-0460">Magnesium</keyword>
<evidence type="ECO:0000256" key="9">
    <source>
        <dbReference type="ARBA" id="ARBA00022842"/>
    </source>
</evidence>
<keyword evidence="5 12" id="KW-0235">DNA replication</keyword>
<feature type="region of interest" description="Disordered" evidence="14">
    <location>
        <begin position="630"/>
        <end position="649"/>
    </location>
</feature>
<evidence type="ECO:0000259" key="15">
    <source>
        <dbReference type="PROSITE" id="PS50880"/>
    </source>
</evidence>
<reference evidence="16 17" key="1">
    <citation type="submission" date="2020-08" db="EMBL/GenBank/DDBJ databases">
        <title>Genomic Encyclopedia of Type Strains, Phase IV (KMG-IV): sequencing the most valuable type-strain genomes for metagenomic binning, comparative biology and taxonomic classification.</title>
        <authorList>
            <person name="Goeker M."/>
        </authorList>
    </citation>
    <scope>NUCLEOTIDE SEQUENCE [LARGE SCALE GENOMIC DNA]</scope>
    <source>
        <strain evidence="16 17">DSM 28760</strain>
    </source>
</reference>
<evidence type="ECO:0000256" key="6">
    <source>
        <dbReference type="ARBA" id="ARBA00022723"/>
    </source>
</evidence>
<accession>A0A7W5Z466</accession>
<dbReference type="PIRSF" id="PIRSF002811">
    <property type="entry name" value="DnaG"/>
    <property type="match status" value="1"/>
</dbReference>
<dbReference type="FunFam" id="3.90.580.10:FF:000001">
    <property type="entry name" value="DNA primase"/>
    <property type="match status" value="1"/>
</dbReference>
<keyword evidence="10 12" id="KW-0238">DNA-binding</keyword>
<dbReference type="Gene3D" id="3.90.980.10">
    <property type="entry name" value="DNA primase, catalytic core, N-terminal domain"/>
    <property type="match status" value="1"/>
</dbReference>
<keyword evidence="6 13" id="KW-0479">Metal-binding</keyword>
<comment type="cofactor">
    <cofactor evidence="13">
        <name>Zn(2+)</name>
        <dbReference type="ChEBI" id="CHEBI:29105"/>
    </cofactor>
    <text evidence="13">Binds 1 zinc ion per monomer.</text>
</comment>
<evidence type="ECO:0000256" key="1">
    <source>
        <dbReference type="ARBA" id="ARBA00022478"/>
    </source>
</evidence>
<feature type="domain" description="Toprim" evidence="15">
    <location>
        <begin position="257"/>
        <end position="339"/>
    </location>
</feature>
<evidence type="ECO:0000256" key="11">
    <source>
        <dbReference type="ARBA" id="ARBA00023163"/>
    </source>
</evidence>
<keyword evidence="11 12" id="KW-0804">Transcription</keyword>
<evidence type="ECO:0000256" key="2">
    <source>
        <dbReference type="ARBA" id="ARBA00022515"/>
    </source>
</evidence>
<evidence type="ECO:0000256" key="5">
    <source>
        <dbReference type="ARBA" id="ARBA00022705"/>
    </source>
</evidence>
<evidence type="ECO:0000256" key="4">
    <source>
        <dbReference type="ARBA" id="ARBA00022695"/>
    </source>
</evidence>
<comment type="subunit">
    <text evidence="12">Monomer. Interacts with DnaB.</text>
</comment>
<comment type="similarity">
    <text evidence="12 13">Belongs to the DnaG primase family.</text>
</comment>
<dbReference type="GO" id="GO:0003677">
    <property type="term" value="F:DNA binding"/>
    <property type="evidence" value="ECO:0007669"/>
    <property type="project" value="UniProtKB-KW"/>
</dbReference>
<dbReference type="InterPro" id="IPR013264">
    <property type="entry name" value="DNAG_N"/>
</dbReference>
<dbReference type="InterPro" id="IPR002694">
    <property type="entry name" value="Znf_CHC2"/>
</dbReference>
<keyword evidence="4 12" id="KW-0548">Nucleotidyltransferase</keyword>
<dbReference type="Pfam" id="PF13662">
    <property type="entry name" value="Toprim_4"/>
    <property type="match status" value="1"/>
</dbReference>
<keyword evidence="2 12" id="KW-0639">Primosome</keyword>
<comment type="caution">
    <text evidence="12">Lacks conserved residue(s) required for the propagation of feature annotation.</text>
</comment>
<dbReference type="FunFam" id="3.40.1360.10:FF:000002">
    <property type="entry name" value="DNA primase"/>
    <property type="match status" value="1"/>
</dbReference>
<comment type="catalytic activity">
    <reaction evidence="12">
        <text>ssDNA + n NTP = ssDNA/pppN(pN)n-1 hybrid + (n-1) diphosphate.</text>
        <dbReference type="EC" id="2.7.7.101"/>
    </reaction>
</comment>
<dbReference type="HAMAP" id="MF_00974">
    <property type="entry name" value="DNA_primase_DnaG"/>
    <property type="match status" value="1"/>
</dbReference>
<dbReference type="Pfam" id="PF01807">
    <property type="entry name" value="Zn_ribbon_DnaG"/>
    <property type="match status" value="1"/>
</dbReference>
<dbReference type="EC" id="2.7.7.101" evidence="12"/>
<dbReference type="Proteomes" id="UP000537592">
    <property type="component" value="Unassembled WGS sequence"/>
</dbReference>
<organism evidence="16 17">
    <name type="scientific">Pseudochelatococcus contaminans</name>
    <dbReference type="NCBI Taxonomy" id="1538103"/>
    <lineage>
        <taxon>Bacteria</taxon>
        <taxon>Pseudomonadati</taxon>
        <taxon>Pseudomonadota</taxon>
        <taxon>Alphaproteobacteria</taxon>
        <taxon>Hyphomicrobiales</taxon>
        <taxon>Chelatococcaceae</taxon>
        <taxon>Pseudochelatococcus</taxon>
    </lineage>
</organism>
<dbReference type="PROSITE" id="PS50880">
    <property type="entry name" value="TOPRIM"/>
    <property type="match status" value="1"/>
</dbReference>
<evidence type="ECO:0000256" key="7">
    <source>
        <dbReference type="ARBA" id="ARBA00022771"/>
    </source>
</evidence>
<dbReference type="FunFam" id="3.90.980.10:FF:000001">
    <property type="entry name" value="DNA primase"/>
    <property type="match status" value="1"/>
</dbReference>
<name>A0A7W5Z466_9HYPH</name>
<feature type="compositionally biased region" description="Basic and acidic residues" evidence="14">
    <location>
        <begin position="425"/>
        <end position="434"/>
    </location>
</feature>
<dbReference type="SUPFAM" id="SSF56731">
    <property type="entry name" value="DNA primase core"/>
    <property type="match status" value="1"/>
</dbReference>
<evidence type="ECO:0000313" key="17">
    <source>
        <dbReference type="Proteomes" id="UP000537592"/>
    </source>
</evidence>
<dbReference type="SMART" id="SM00493">
    <property type="entry name" value="TOPRIM"/>
    <property type="match status" value="1"/>
</dbReference>
<dbReference type="InterPro" id="IPR037068">
    <property type="entry name" value="DNA_primase_core_N_sf"/>
</dbReference>
<dbReference type="InterPro" id="IPR006171">
    <property type="entry name" value="TOPRIM_dom"/>
</dbReference>
<proteinExistence type="inferred from homology"/>
<dbReference type="Pfam" id="PF08275">
    <property type="entry name" value="DNAG_N"/>
    <property type="match status" value="1"/>
</dbReference>
<dbReference type="PANTHER" id="PTHR30313">
    <property type="entry name" value="DNA PRIMASE"/>
    <property type="match status" value="1"/>
</dbReference>
<dbReference type="GO" id="GO:0005737">
    <property type="term" value="C:cytoplasm"/>
    <property type="evidence" value="ECO:0007669"/>
    <property type="project" value="TreeGrafter"/>
</dbReference>
<dbReference type="InterPro" id="IPR050219">
    <property type="entry name" value="DnaG_primase"/>
</dbReference>
<sequence>MRYPPSLLEEIKARLPVSTVVGRRVRLIKAGREWKGLSPFNPEKTPSFYVNDQKGFYHCFSSGKHGDIFSFLIETEGMAFPEAVERLASEAGVPLPVSTPEAAREEARRNDLYDVVELAAAFFEAALADNVGREARAYLDRRGIGARTRQMFRLGYAPGGRFTLRDHLAEKGVSSEAMIEAGLLIAHEDAAVPYDRFRDRVMFPIHDRRGRVIAFGGRAMSADVAAKYLNSSETSLFHKGRVLYNLHNARKPAADRGTVIAVEGYVDVIAMTMAGFPHTVAPLGTALTGDQITLLWRMADEPILCFDGDAAGQRAAFRAIDVILPLLAPGKSVRFALLPDGQDPDDLFRAGGAEAIAAVLAKAHPLSEMLWAREIEGATLDTPERRAALERRLSDSVAQITDETLRRHYRADVLNRLRALLPGSDNRDAGRQGWRESGFSQRGAKMRAGQRPGARGGGFASAPAGPPRASPALASHPMFNPARGESPREALIVLGLLAHPALLNEFAEDVAALDLSGPLALDLRSRLLELVADGQTDREAIRNHLERAGIGENVRRLIHIMVPSERWILSEGGTRDDILAAIRQAVTLQRRTRTLNTELRAAQNALAEEDTEANLAWLIDVQAQVTSLDGAEADTDPLREISPMDETSS</sequence>
<dbReference type="InterPro" id="IPR036977">
    <property type="entry name" value="DNA_primase_Znf_CHC2"/>
</dbReference>
<dbReference type="EMBL" id="JACICC010000003">
    <property type="protein sequence ID" value="MBB3809432.1"/>
    <property type="molecule type" value="Genomic_DNA"/>
</dbReference>
<evidence type="ECO:0000256" key="8">
    <source>
        <dbReference type="ARBA" id="ARBA00022833"/>
    </source>
</evidence>
<dbReference type="GO" id="GO:0000428">
    <property type="term" value="C:DNA-directed RNA polymerase complex"/>
    <property type="evidence" value="ECO:0007669"/>
    <property type="project" value="UniProtKB-KW"/>
</dbReference>
<dbReference type="SMART" id="SM00400">
    <property type="entry name" value="ZnF_CHCC"/>
    <property type="match status" value="1"/>
</dbReference>
<dbReference type="PANTHER" id="PTHR30313:SF2">
    <property type="entry name" value="DNA PRIMASE"/>
    <property type="match status" value="1"/>
</dbReference>
<keyword evidence="7" id="KW-0863">Zinc-finger</keyword>
<protein>
    <recommendedName>
        <fullName evidence="12 13">DNA primase</fullName>
        <ecNumber evidence="12">2.7.7.101</ecNumber>
    </recommendedName>
</protein>
<dbReference type="GO" id="GO:0003899">
    <property type="term" value="F:DNA-directed RNA polymerase activity"/>
    <property type="evidence" value="ECO:0007669"/>
    <property type="project" value="UniProtKB-UniRule"/>
</dbReference>
<dbReference type="RefSeq" id="WP_183751516.1">
    <property type="nucleotide sequence ID" value="NZ_JACICC010000003.1"/>
</dbReference>
<evidence type="ECO:0000256" key="14">
    <source>
        <dbReference type="SAM" id="MobiDB-lite"/>
    </source>
</evidence>